<dbReference type="InterPro" id="IPR013785">
    <property type="entry name" value="Aldolase_TIM"/>
</dbReference>
<keyword evidence="4" id="KW-0285">Flavoprotein</keyword>
<protein>
    <recommendedName>
        <fullName evidence="8">Propionate 3-nitronate monooxygenase</fullName>
    </recommendedName>
</protein>
<proteinExistence type="inferred from homology"/>
<evidence type="ECO:0000256" key="1">
    <source>
        <dbReference type="ARBA" id="ARBA00001917"/>
    </source>
</evidence>
<evidence type="ECO:0000256" key="6">
    <source>
        <dbReference type="ARBA" id="ARBA00023002"/>
    </source>
</evidence>
<keyword evidence="5" id="KW-0288">FMN</keyword>
<evidence type="ECO:0000313" key="10">
    <source>
        <dbReference type="EMBL" id="UXI69973.1"/>
    </source>
</evidence>
<organism evidence="10 11">
    <name type="scientific">Tahibacter amnicola</name>
    <dbReference type="NCBI Taxonomy" id="2976241"/>
    <lineage>
        <taxon>Bacteria</taxon>
        <taxon>Pseudomonadati</taxon>
        <taxon>Pseudomonadota</taxon>
        <taxon>Gammaproteobacteria</taxon>
        <taxon>Lysobacterales</taxon>
        <taxon>Rhodanobacteraceae</taxon>
        <taxon>Tahibacter</taxon>
    </lineage>
</organism>
<reference evidence="10" key="1">
    <citation type="submission" date="2022-09" db="EMBL/GenBank/DDBJ databases">
        <title>Tahibacter sp. nov., isolated from a fresh water.</title>
        <authorList>
            <person name="Baek J.H."/>
            <person name="Lee J.K."/>
            <person name="Kim J.M."/>
            <person name="Jeon C.O."/>
        </authorList>
    </citation>
    <scope>NUCLEOTIDE SEQUENCE</scope>
    <source>
        <strain evidence="10">W38</strain>
    </source>
</reference>
<evidence type="ECO:0000256" key="9">
    <source>
        <dbReference type="ARBA" id="ARBA00049401"/>
    </source>
</evidence>
<sequence>MTTTFDTAATRRLGIAWPIIQGPFGGGLSTPLLTATVSNLGGMGSYGAHVLAPSDIGRVTAQIRQQTTQPFALNLWISDHDPGGAQLDNDAFEATYALFAPYFEALGVHKPAMPAYYHPPYAEQVDALLEAAPPVFSFVFGVPSKSVLAACRHRGILTLGAATSVAEAQLLESSGVDLIVATGFEAGGHRPSFLAPAEESLTGTLALVQLVSDRVTIPVIAAGGIADARGIRAALTLGAAAAQIGTAFLACEESGTSDAHRAALFGDGAFHTTLTRSFTGRLARGIRNHWTDAVAKNGHPSAPFPVQSWFLSQLKAAAVAQGRTDLVSLWSGQIAPNLRHRRAADLMHALKSGLTGTLTAAG</sequence>
<dbReference type="PANTHER" id="PTHR42747">
    <property type="entry name" value="NITRONATE MONOOXYGENASE-RELATED"/>
    <property type="match status" value="1"/>
</dbReference>
<dbReference type="PANTHER" id="PTHR42747:SF3">
    <property type="entry name" value="NITRONATE MONOOXYGENASE-RELATED"/>
    <property type="match status" value="1"/>
</dbReference>
<comment type="similarity">
    <text evidence="2">Belongs to the nitronate monooxygenase family. NMO class I subfamily.</text>
</comment>
<dbReference type="RefSeq" id="WP_261696925.1">
    <property type="nucleotide sequence ID" value="NZ_CP104694.1"/>
</dbReference>
<evidence type="ECO:0000256" key="5">
    <source>
        <dbReference type="ARBA" id="ARBA00022643"/>
    </source>
</evidence>
<dbReference type="InterPro" id="IPR004136">
    <property type="entry name" value="NMO"/>
</dbReference>
<dbReference type="Gene3D" id="3.20.20.70">
    <property type="entry name" value="Aldolase class I"/>
    <property type="match status" value="1"/>
</dbReference>
<dbReference type="SUPFAM" id="SSF51412">
    <property type="entry name" value="Inosine monophosphate dehydrogenase (IMPDH)"/>
    <property type="match status" value="1"/>
</dbReference>
<evidence type="ECO:0000256" key="2">
    <source>
        <dbReference type="ARBA" id="ARBA00009881"/>
    </source>
</evidence>
<accession>A0ABY6BKN5</accession>
<evidence type="ECO:0000313" key="11">
    <source>
        <dbReference type="Proteomes" id="UP001064632"/>
    </source>
</evidence>
<evidence type="ECO:0000256" key="4">
    <source>
        <dbReference type="ARBA" id="ARBA00022630"/>
    </source>
</evidence>
<comment type="cofactor">
    <cofactor evidence="1">
        <name>FMN</name>
        <dbReference type="ChEBI" id="CHEBI:58210"/>
    </cofactor>
</comment>
<dbReference type="GO" id="GO:0004497">
    <property type="term" value="F:monooxygenase activity"/>
    <property type="evidence" value="ECO:0007669"/>
    <property type="project" value="UniProtKB-KW"/>
</dbReference>
<dbReference type="Proteomes" id="UP001064632">
    <property type="component" value="Chromosome"/>
</dbReference>
<dbReference type="EMBL" id="CP104694">
    <property type="protein sequence ID" value="UXI69973.1"/>
    <property type="molecule type" value="Genomic_DNA"/>
</dbReference>
<gene>
    <name evidence="10" type="ORF">N4264_10200</name>
</gene>
<dbReference type="CDD" id="cd04730">
    <property type="entry name" value="NPD_like"/>
    <property type="match status" value="1"/>
</dbReference>
<name>A0ABY6BKN5_9GAMM</name>
<keyword evidence="3" id="KW-0216">Detoxification</keyword>
<evidence type="ECO:0000256" key="8">
    <source>
        <dbReference type="ARBA" id="ARBA00031155"/>
    </source>
</evidence>
<comment type="catalytic activity">
    <reaction evidence="9">
        <text>3 propionate 3-nitronate + 3 O2 + H2O = 3 3-oxopropanoate + 2 nitrate + nitrite + H2O2 + 3 H(+)</text>
        <dbReference type="Rhea" id="RHEA:57332"/>
        <dbReference type="ChEBI" id="CHEBI:15377"/>
        <dbReference type="ChEBI" id="CHEBI:15378"/>
        <dbReference type="ChEBI" id="CHEBI:15379"/>
        <dbReference type="ChEBI" id="CHEBI:16240"/>
        <dbReference type="ChEBI" id="CHEBI:16301"/>
        <dbReference type="ChEBI" id="CHEBI:17632"/>
        <dbReference type="ChEBI" id="CHEBI:33190"/>
        <dbReference type="ChEBI" id="CHEBI:136067"/>
    </reaction>
</comment>
<evidence type="ECO:0000256" key="3">
    <source>
        <dbReference type="ARBA" id="ARBA00022575"/>
    </source>
</evidence>
<evidence type="ECO:0000256" key="7">
    <source>
        <dbReference type="ARBA" id="ARBA00023033"/>
    </source>
</evidence>
<keyword evidence="7 10" id="KW-0503">Monooxygenase</keyword>
<keyword evidence="11" id="KW-1185">Reference proteome</keyword>
<dbReference type="Pfam" id="PF03060">
    <property type="entry name" value="NMO"/>
    <property type="match status" value="1"/>
</dbReference>
<keyword evidence="6" id="KW-0560">Oxidoreductase</keyword>